<dbReference type="Pfam" id="PF00753">
    <property type="entry name" value="Lactamase_B"/>
    <property type="match status" value="1"/>
</dbReference>
<dbReference type="InterPro" id="IPR055132">
    <property type="entry name" value="RNase_J_b_CASP"/>
</dbReference>
<keyword evidence="3" id="KW-0378">Hydrolase</keyword>
<keyword evidence="3" id="KW-0269">Exonuclease</keyword>
<dbReference type="Gene3D" id="3.10.20.580">
    <property type="match status" value="1"/>
</dbReference>
<evidence type="ECO:0000313" key="6">
    <source>
        <dbReference type="EMBL" id="PIS23018.1"/>
    </source>
</evidence>
<reference evidence="7" key="1">
    <citation type="submission" date="2017-09" db="EMBL/GenBank/DDBJ databases">
        <title>Depth-based differentiation of microbial function through sediment-hosted aquifers and enrichment of novel symbionts in the deep terrestrial subsurface.</title>
        <authorList>
            <person name="Probst A.J."/>
            <person name="Ladd B."/>
            <person name="Jarett J.K."/>
            <person name="Geller-Mcgrath D.E."/>
            <person name="Sieber C.M.K."/>
            <person name="Emerson J.B."/>
            <person name="Anantharaman K."/>
            <person name="Thomas B.C."/>
            <person name="Malmstrom R."/>
            <person name="Stieglmeier M."/>
            <person name="Klingl A."/>
            <person name="Woyke T."/>
            <person name="Ryan C.M."/>
            <person name="Banfield J.F."/>
        </authorList>
    </citation>
    <scope>NUCLEOTIDE SEQUENCE [LARGE SCALE GENOMIC DNA]</scope>
</reference>
<dbReference type="InterPro" id="IPR041636">
    <property type="entry name" value="RNase_J_C"/>
</dbReference>
<dbReference type="PANTHER" id="PTHR43694:SF1">
    <property type="entry name" value="RIBONUCLEASE J"/>
    <property type="match status" value="1"/>
</dbReference>
<dbReference type="PANTHER" id="PTHR43694">
    <property type="entry name" value="RIBONUCLEASE J"/>
    <property type="match status" value="1"/>
</dbReference>
<dbReference type="InterPro" id="IPR001279">
    <property type="entry name" value="Metallo-B-lactamas"/>
</dbReference>
<dbReference type="Proteomes" id="UP000230340">
    <property type="component" value="Unassembled WGS sequence"/>
</dbReference>
<dbReference type="CDD" id="cd07714">
    <property type="entry name" value="RNaseJ_MBL-fold"/>
    <property type="match status" value="1"/>
</dbReference>
<dbReference type="InterPro" id="IPR042173">
    <property type="entry name" value="RNase_J_2"/>
</dbReference>
<gene>
    <name evidence="6" type="ORF">COT49_02335</name>
</gene>
<dbReference type="InterPro" id="IPR004613">
    <property type="entry name" value="RNase_J"/>
</dbReference>
<dbReference type="GO" id="GO:0004527">
    <property type="term" value="F:exonuclease activity"/>
    <property type="evidence" value="ECO:0007669"/>
    <property type="project" value="UniProtKB-KW"/>
</dbReference>
<evidence type="ECO:0000256" key="2">
    <source>
        <dbReference type="ARBA" id="ARBA00022722"/>
    </source>
</evidence>
<dbReference type="Gene3D" id="3.40.50.10710">
    <property type="entry name" value="Metallo-hydrolase/oxidoreductase"/>
    <property type="match status" value="1"/>
</dbReference>
<dbReference type="SMART" id="SM00849">
    <property type="entry name" value="Lactamase_B"/>
    <property type="match status" value="1"/>
</dbReference>
<organism evidence="6 7">
    <name type="scientific">candidate division WWE3 bacterium CG08_land_8_20_14_0_20_40_13</name>
    <dbReference type="NCBI Taxonomy" id="1975084"/>
    <lineage>
        <taxon>Bacteria</taxon>
        <taxon>Katanobacteria</taxon>
    </lineage>
</organism>
<proteinExistence type="predicted"/>
<dbReference type="Pfam" id="PF17770">
    <property type="entry name" value="RNase_J_C"/>
    <property type="match status" value="1"/>
</dbReference>
<name>A0A2H0XFX0_UNCKA</name>
<dbReference type="SUPFAM" id="SSF56281">
    <property type="entry name" value="Metallo-hydrolase/oxidoreductase"/>
    <property type="match status" value="1"/>
</dbReference>
<evidence type="ECO:0000256" key="3">
    <source>
        <dbReference type="ARBA" id="ARBA00022839"/>
    </source>
</evidence>
<dbReference type="EMBL" id="PEYT01000021">
    <property type="protein sequence ID" value="PIS23018.1"/>
    <property type="molecule type" value="Genomic_DNA"/>
</dbReference>
<evidence type="ECO:0000256" key="1">
    <source>
        <dbReference type="ARBA" id="ARBA00022490"/>
    </source>
</evidence>
<dbReference type="InterPro" id="IPR036866">
    <property type="entry name" value="RibonucZ/Hydroxyglut_hydro"/>
</dbReference>
<keyword evidence="2" id="KW-0540">Nuclease</keyword>
<evidence type="ECO:0000313" key="7">
    <source>
        <dbReference type="Proteomes" id="UP000230340"/>
    </source>
</evidence>
<sequence>MKFTNFSSKKKHDLKITVIGGTTDVQKNMYVYEYGNDIVIVDCGIGFPGRDAFGVDLILPDFSYVLQNIGKVRGLIITHGHEDHFGAVPYLLKEVRIPIYCAKIVSEFLKNRLKEQNLLEGTSFNIINPDGGPISLGEFKIDYFRVNHSVPESLGFCIGTPQGTIFHVPDYKFDWTPMMDKQFDIPRAVRLSQGGVLAMLSDCLGATSEGFTHSEKEIQKTFNEYISQAKGQVFVTTMSSNISRIKMVVDASVSCGRKVVIGGRSMEQSTETARRLGYMPHPKESFVPLHHAQAMDQSKLTYIVAGCYGQSGSALGRIARDEHKYIKMRAGATVIFSADPIPGTVDLVNELIDKLTLAGAEVIYSAVQENLHVSGHGSQGDHVLLASLIRPKYYLPIGGTISLMRAYSNNIVRLGILQENILELLEGDSVTFSQGTAFKHKEIETHDVYIGSQVDIVSPVVIKDRRVLSEDGIFVAILKFDREKNEFLDSAQIVSRGFVYMKESKELIAGAEKAILDAVKQNRKKKNDWALIKDEVEKALFKYFQKTTGRTPLLLPVIVEA</sequence>
<keyword evidence="4" id="KW-0694">RNA-binding</keyword>
<evidence type="ECO:0000256" key="4">
    <source>
        <dbReference type="ARBA" id="ARBA00022884"/>
    </source>
</evidence>
<dbReference type="GO" id="GO:0046872">
    <property type="term" value="F:metal ion binding"/>
    <property type="evidence" value="ECO:0007669"/>
    <property type="project" value="InterPro"/>
</dbReference>
<dbReference type="NCBIfam" id="TIGR00649">
    <property type="entry name" value="MG423"/>
    <property type="match status" value="1"/>
</dbReference>
<evidence type="ECO:0000259" key="5">
    <source>
        <dbReference type="SMART" id="SM00849"/>
    </source>
</evidence>
<keyword evidence="1" id="KW-0963">Cytoplasm</keyword>
<accession>A0A2H0XFX0</accession>
<dbReference type="AlphaFoldDB" id="A0A2H0XFX0"/>
<dbReference type="Pfam" id="PF22505">
    <property type="entry name" value="RNase_J_b_CASP"/>
    <property type="match status" value="1"/>
</dbReference>
<dbReference type="Gene3D" id="3.60.15.10">
    <property type="entry name" value="Ribonuclease Z/Hydroxyacylglutathione hydrolase-like"/>
    <property type="match status" value="1"/>
</dbReference>
<protein>
    <recommendedName>
        <fullName evidence="5">Metallo-beta-lactamase domain-containing protein</fullName>
    </recommendedName>
</protein>
<feature type="domain" description="Metallo-beta-lactamase" evidence="5">
    <location>
        <begin position="26"/>
        <end position="222"/>
    </location>
</feature>
<dbReference type="GO" id="GO:0003723">
    <property type="term" value="F:RNA binding"/>
    <property type="evidence" value="ECO:0007669"/>
    <property type="project" value="UniProtKB-KW"/>
</dbReference>
<comment type="caution">
    <text evidence="6">The sequence shown here is derived from an EMBL/GenBank/DDBJ whole genome shotgun (WGS) entry which is preliminary data.</text>
</comment>